<gene>
    <name evidence="3" type="ORF">CTA1_1273</name>
</gene>
<feature type="non-terminal residue" evidence="3">
    <location>
        <position position="1"/>
    </location>
</feature>
<keyword evidence="2" id="KW-0472">Membrane</keyword>
<keyword evidence="2" id="KW-0812">Transmembrane</keyword>
<feature type="transmembrane region" description="Helical" evidence="2">
    <location>
        <begin position="6"/>
        <end position="26"/>
    </location>
</feature>
<feature type="compositionally biased region" description="Gly residues" evidence="1">
    <location>
        <begin position="213"/>
        <end position="230"/>
    </location>
</feature>
<evidence type="ECO:0000256" key="1">
    <source>
        <dbReference type="SAM" id="MobiDB-lite"/>
    </source>
</evidence>
<reference evidence="3 4" key="1">
    <citation type="journal article" date="2019" name="PLoS ONE">
        <title>Comparative genome analysis indicates high evolutionary potential of pathogenicity genes in Colletotrichum tanaceti.</title>
        <authorList>
            <person name="Lelwala R.V."/>
            <person name="Korhonen P.K."/>
            <person name="Young N.D."/>
            <person name="Scott J.B."/>
            <person name="Ades P.A."/>
            <person name="Gasser R.B."/>
            <person name="Taylor P.W.J."/>
        </authorList>
    </citation>
    <scope>NUCLEOTIDE SEQUENCE [LARGE SCALE GENOMIC DNA]</scope>
    <source>
        <strain evidence="3">BRIP57314</strain>
    </source>
</reference>
<feature type="compositionally biased region" description="Basic and acidic residues" evidence="1">
    <location>
        <begin position="160"/>
        <end position="172"/>
    </location>
</feature>
<feature type="region of interest" description="Disordered" evidence="1">
    <location>
        <begin position="120"/>
        <end position="258"/>
    </location>
</feature>
<feature type="compositionally biased region" description="Basic and acidic residues" evidence="1">
    <location>
        <begin position="120"/>
        <end position="131"/>
    </location>
</feature>
<feature type="compositionally biased region" description="Basic and acidic residues" evidence="1">
    <location>
        <begin position="139"/>
        <end position="150"/>
    </location>
</feature>
<keyword evidence="2" id="KW-1133">Transmembrane helix</keyword>
<evidence type="ECO:0000313" key="4">
    <source>
        <dbReference type="Proteomes" id="UP000310108"/>
    </source>
</evidence>
<evidence type="ECO:0000256" key="2">
    <source>
        <dbReference type="SAM" id="Phobius"/>
    </source>
</evidence>
<name>A0A4U6X2J5_9PEZI</name>
<dbReference type="Proteomes" id="UP000310108">
    <property type="component" value="Unassembled WGS sequence"/>
</dbReference>
<dbReference type="AlphaFoldDB" id="A0A4U6X2J5"/>
<keyword evidence="4" id="KW-1185">Reference proteome</keyword>
<organism evidence="3 4">
    <name type="scientific">Colletotrichum tanaceti</name>
    <dbReference type="NCBI Taxonomy" id="1306861"/>
    <lineage>
        <taxon>Eukaryota</taxon>
        <taxon>Fungi</taxon>
        <taxon>Dikarya</taxon>
        <taxon>Ascomycota</taxon>
        <taxon>Pezizomycotina</taxon>
        <taxon>Sordariomycetes</taxon>
        <taxon>Hypocreomycetidae</taxon>
        <taxon>Glomerellales</taxon>
        <taxon>Glomerellaceae</taxon>
        <taxon>Colletotrichum</taxon>
        <taxon>Colletotrichum destructivum species complex</taxon>
    </lineage>
</organism>
<comment type="caution">
    <text evidence="3">The sequence shown here is derived from an EMBL/GenBank/DDBJ whole genome shotgun (WGS) entry which is preliminary data.</text>
</comment>
<dbReference type="EMBL" id="PJEX01000513">
    <property type="protein sequence ID" value="TKW49582.1"/>
    <property type="molecule type" value="Genomic_DNA"/>
</dbReference>
<dbReference type="STRING" id="1306861.A0A4U6X2J5"/>
<evidence type="ECO:0000313" key="3">
    <source>
        <dbReference type="EMBL" id="TKW49582.1"/>
    </source>
</evidence>
<feature type="transmembrane region" description="Helical" evidence="2">
    <location>
        <begin position="38"/>
        <end position="56"/>
    </location>
</feature>
<proteinExistence type="predicted"/>
<protein>
    <submittedName>
        <fullName evidence="3">Uncharacterized protein</fullName>
    </submittedName>
</protein>
<sequence length="258" mass="27234">SSKHQVAVLAVLYYIALCSSSFSVISHFNIFNMHYSQLILSLFCVFAFVNALPVPAPGGAVVARASKNTKTEVKGIKKNIGIQKEEKKETKVVAKAKDPKAFKTAKGKLVNTIDDGVKVRKENQKHADPKNKPLNAGLKKVEGAQAKERSQAVGLKTNTTKKDKNTIKELQKEFSGGIQQNKLNEGYAKNGGKEPKSGSKGSKGKKETTGTTNTGGKGNAGTKGGPGKPGSRGDPGKPGSRGDPGKPGSRGDPGKPRK</sequence>
<accession>A0A4U6X2J5</accession>
<dbReference type="PANTHER" id="PTHR24637">
    <property type="entry name" value="COLLAGEN"/>
    <property type="match status" value="1"/>
</dbReference>